<dbReference type="EC" id="3.6.1.41" evidence="1"/>
<dbReference type="SUPFAM" id="SSF109604">
    <property type="entry name" value="HD-domain/PDEase-like"/>
    <property type="match status" value="1"/>
</dbReference>
<dbReference type="InterPro" id="IPR006674">
    <property type="entry name" value="HD_domain"/>
</dbReference>
<evidence type="ECO:0000259" key="7">
    <source>
        <dbReference type="PROSITE" id="PS51831"/>
    </source>
</evidence>
<dbReference type="Gene3D" id="1.10.3210.10">
    <property type="entry name" value="Hypothetical protein af1432"/>
    <property type="match status" value="1"/>
</dbReference>
<evidence type="ECO:0000256" key="3">
    <source>
        <dbReference type="ARBA" id="ARBA00022741"/>
    </source>
</evidence>
<keyword evidence="9" id="KW-1185">Reference proteome</keyword>
<evidence type="ECO:0000256" key="1">
    <source>
        <dbReference type="ARBA" id="ARBA00012506"/>
    </source>
</evidence>
<dbReference type="GO" id="GO:0046872">
    <property type="term" value="F:metal ion binding"/>
    <property type="evidence" value="ECO:0007669"/>
    <property type="project" value="UniProtKB-KW"/>
</dbReference>
<dbReference type="PANTHER" id="PTHR35795">
    <property type="entry name" value="SLR1885 PROTEIN"/>
    <property type="match status" value="1"/>
</dbReference>
<dbReference type="PANTHER" id="PTHR35795:SF1">
    <property type="entry name" value="BIS(5'-NUCLEOSYL)-TETRAPHOSPHATASE, SYMMETRICAL"/>
    <property type="match status" value="1"/>
</dbReference>
<dbReference type="Pfam" id="PF01966">
    <property type="entry name" value="HD"/>
    <property type="match status" value="1"/>
</dbReference>
<dbReference type="AlphaFoldDB" id="A0A1W1X554"/>
<name>A0A1W1X554_9CLOT</name>
<evidence type="ECO:0000256" key="4">
    <source>
        <dbReference type="ARBA" id="ARBA00022801"/>
    </source>
</evidence>
<dbReference type="EMBL" id="FWXH01000002">
    <property type="protein sequence ID" value="SMC19026.1"/>
    <property type="molecule type" value="Genomic_DNA"/>
</dbReference>
<evidence type="ECO:0000256" key="5">
    <source>
        <dbReference type="ARBA" id="ARBA00023004"/>
    </source>
</evidence>
<dbReference type="InterPro" id="IPR005249">
    <property type="entry name" value="YqeK"/>
</dbReference>
<keyword evidence="2" id="KW-0479">Metal-binding</keyword>
<dbReference type="STRING" id="1121291.SAMN02745134_00737"/>
<accession>A0A1W1X554</accession>
<reference evidence="8 9" key="1">
    <citation type="submission" date="2017-04" db="EMBL/GenBank/DDBJ databases">
        <authorList>
            <person name="Afonso C.L."/>
            <person name="Miller P.J."/>
            <person name="Scott M.A."/>
            <person name="Spackman E."/>
            <person name="Goraichik I."/>
            <person name="Dimitrov K.M."/>
            <person name="Suarez D.L."/>
            <person name="Swayne D.E."/>
        </authorList>
    </citation>
    <scope>NUCLEOTIDE SEQUENCE [LARGE SCALE GENOMIC DNA]</scope>
    <source>
        <strain evidence="8 9">DSM 12555</strain>
    </source>
</reference>
<dbReference type="SMART" id="SM00471">
    <property type="entry name" value="HDc"/>
    <property type="match status" value="1"/>
</dbReference>
<dbReference type="PROSITE" id="PS51831">
    <property type="entry name" value="HD"/>
    <property type="match status" value="1"/>
</dbReference>
<keyword evidence="4 8" id="KW-0378">Hydrolase</keyword>
<gene>
    <name evidence="8" type="ORF">SAMN02745134_00737</name>
</gene>
<evidence type="ECO:0000313" key="8">
    <source>
        <dbReference type="EMBL" id="SMC19026.1"/>
    </source>
</evidence>
<dbReference type="GO" id="GO:0000166">
    <property type="term" value="F:nucleotide binding"/>
    <property type="evidence" value="ECO:0007669"/>
    <property type="project" value="UniProtKB-KW"/>
</dbReference>
<dbReference type="RefSeq" id="WP_084113902.1">
    <property type="nucleotide sequence ID" value="NZ_FWXH01000002.1"/>
</dbReference>
<dbReference type="CDD" id="cd00077">
    <property type="entry name" value="HDc"/>
    <property type="match status" value="1"/>
</dbReference>
<protein>
    <recommendedName>
        <fullName evidence="1">bis(5'-nucleosyl)-tetraphosphatase (symmetrical)</fullName>
        <ecNumber evidence="1">3.6.1.41</ecNumber>
    </recommendedName>
</protein>
<dbReference type="GO" id="GO:0008803">
    <property type="term" value="F:bis(5'-nucleosyl)-tetraphosphatase (symmetrical) activity"/>
    <property type="evidence" value="ECO:0007669"/>
    <property type="project" value="UniProtKB-EC"/>
</dbReference>
<dbReference type="OrthoDB" id="5295945at2"/>
<feature type="domain" description="HD" evidence="7">
    <location>
        <begin position="19"/>
        <end position="134"/>
    </location>
</feature>
<dbReference type="Proteomes" id="UP000192468">
    <property type="component" value="Unassembled WGS sequence"/>
</dbReference>
<dbReference type="InterPro" id="IPR051094">
    <property type="entry name" value="Diverse_Catalytic_Enzymes"/>
</dbReference>
<proteinExistence type="predicted"/>
<dbReference type="InterPro" id="IPR003607">
    <property type="entry name" value="HD/PDEase_dom"/>
</dbReference>
<comment type="catalytic activity">
    <reaction evidence="6">
        <text>P(1),P(4)-bis(5'-adenosyl) tetraphosphate + H2O = 2 ADP + 2 H(+)</text>
        <dbReference type="Rhea" id="RHEA:24252"/>
        <dbReference type="ChEBI" id="CHEBI:15377"/>
        <dbReference type="ChEBI" id="CHEBI:15378"/>
        <dbReference type="ChEBI" id="CHEBI:58141"/>
        <dbReference type="ChEBI" id="CHEBI:456216"/>
        <dbReference type="EC" id="3.6.1.41"/>
    </reaction>
</comment>
<keyword evidence="3" id="KW-0547">Nucleotide-binding</keyword>
<keyword evidence="5" id="KW-0408">Iron</keyword>
<evidence type="ECO:0000313" key="9">
    <source>
        <dbReference type="Proteomes" id="UP000192468"/>
    </source>
</evidence>
<sequence length="189" mass="21654">MWNEEQMRLYIKENLSEGRYNHSLAVRDTAEKLAKMYSGNIESSRIAGLIHDCAKEMDKKEILDICTKAGMDIDYVLRANPKLLHGAAGAIIARDIMGVQDKEILNAIKYHTTGKKDMNLIEKIIYLADYIEPNRNFQGVDELREATSINLDEALLLSFDKTIEIVIKRGDLIYEKTVEARNYIICNRK</sequence>
<dbReference type="NCBIfam" id="TIGR00488">
    <property type="entry name" value="bis(5'-nucleosyl)-tetraphosphatase (symmetrical) YqeK"/>
    <property type="match status" value="1"/>
</dbReference>
<dbReference type="InterPro" id="IPR006675">
    <property type="entry name" value="HDIG_dom"/>
</dbReference>
<evidence type="ECO:0000256" key="6">
    <source>
        <dbReference type="ARBA" id="ARBA00049417"/>
    </source>
</evidence>
<organism evidence="8 9">
    <name type="scientific">Clostridium acidisoli DSM 12555</name>
    <dbReference type="NCBI Taxonomy" id="1121291"/>
    <lineage>
        <taxon>Bacteria</taxon>
        <taxon>Bacillati</taxon>
        <taxon>Bacillota</taxon>
        <taxon>Clostridia</taxon>
        <taxon>Eubacteriales</taxon>
        <taxon>Clostridiaceae</taxon>
        <taxon>Clostridium</taxon>
    </lineage>
</organism>
<dbReference type="NCBIfam" id="TIGR00277">
    <property type="entry name" value="HDIG"/>
    <property type="match status" value="1"/>
</dbReference>
<evidence type="ECO:0000256" key="2">
    <source>
        <dbReference type="ARBA" id="ARBA00022723"/>
    </source>
</evidence>